<sequence length="587" mass="65114">MNTAAFPLTEPPVRPHARWIPFLRSSGGSAMNLYGAFHADSASPTFVEPRSFADLRQLYVEAKAYPYVTTLYHCYASRVEYCRARDTAVRDFVVVHIRHPSAAKPIGYLLAAPADFHRGPSCKEKGDLPADPIPTNSVLIFNHHSTIRTLVGGSKFRVLLHAKLDASTCPLLYFIAAGQTLAEHLPNSAADVHDIYWPGAILFRLICDVKPVTRIRATDVRDLIALFEAPDLDKQVEGLCLQYAAEVTNIRKLMERARARRTEALAADVSAARGTMRAVEAVANTAVSAKKAAGIAIQIARKEREMRKAAEKRERQTKQVADSRERELLSQIAELKARRYKSKERVSSYHLIDRYHILIIQEDGVHAFSFDPHRTAPRSPARTKPGGYLLRLSLPPVNIDRRGHTSISHLRIPRSHPDDRPMFRPDPKHSSLAFDSSSHTGFSFDDPCLPRSRREDQTSAAVCRAPLGDLGPYRGAGYLDGECELIPYYAFSVGFYGSRCLLAIHLPFVTNLISFALMDTAGPPPPLAEVEALGIGDWAGGQLRATDASSPWAFMGSSREHRREETLLIEGRFPCRVAQVVPLTVAI</sequence>
<accession>A0A5C3P2U8</accession>
<dbReference type="EMBL" id="ML211465">
    <property type="protein sequence ID" value="TFK82630.1"/>
    <property type="molecule type" value="Genomic_DNA"/>
</dbReference>
<feature type="coiled-coil region" evidence="1">
    <location>
        <begin position="299"/>
        <end position="326"/>
    </location>
</feature>
<reference evidence="2 3" key="1">
    <citation type="journal article" date="2019" name="Nat. Ecol. Evol.">
        <title>Megaphylogeny resolves global patterns of mushroom evolution.</title>
        <authorList>
            <person name="Varga T."/>
            <person name="Krizsan K."/>
            <person name="Foldi C."/>
            <person name="Dima B."/>
            <person name="Sanchez-Garcia M."/>
            <person name="Sanchez-Ramirez S."/>
            <person name="Szollosi G.J."/>
            <person name="Szarkandi J.G."/>
            <person name="Papp V."/>
            <person name="Albert L."/>
            <person name="Andreopoulos W."/>
            <person name="Angelini C."/>
            <person name="Antonin V."/>
            <person name="Barry K.W."/>
            <person name="Bougher N.L."/>
            <person name="Buchanan P."/>
            <person name="Buyck B."/>
            <person name="Bense V."/>
            <person name="Catcheside P."/>
            <person name="Chovatia M."/>
            <person name="Cooper J."/>
            <person name="Damon W."/>
            <person name="Desjardin D."/>
            <person name="Finy P."/>
            <person name="Geml J."/>
            <person name="Haridas S."/>
            <person name="Hughes K."/>
            <person name="Justo A."/>
            <person name="Karasinski D."/>
            <person name="Kautmanova I."/>
            <person name="Kiss B."/>
            <person name="Kocsube S."/>
            <person name="Kotiranta H."/>
            <person name="LaButti K.M."/>
            <person name="Lechner B.E."/>
            <person name="Liimatainen K."/>
            <person name="Lipzen A."/>
            <person name="Lukacs Z."/>
            <person name="Mihaltcheva S."/>
            <person name="Morgado L.N."/>
            <person name="Niskanen T."/>
            <person name="Noordeloos M.E."/>
            <person name="Ohm R.A."/>
            <person name="Ortiz-Santana B."/>
            <person name="Ovrebo C."/>
            <person name="Racz N."/>
            <person name="Riley R."/>
            <person name="Savchenko A."/>
            <person name="Shiryaev A."/>
            <person name="Soop K."/>
            <person name="Spirin V."/>
            <person name="Szebenyi C."/>
            <person name="Tomsovsky M."/>
            <person name="Tulloss R.E."/>
            <person name="Uehling J."/>
            <person name="Grigoriev I.V."/>
            <person name="Vagvolgyi C."/>
            <person name="Papp T."/>
            <person name="Martin F.M."/>
            <person name="Miettinen O."/>
            <person name="Hibbett D.S."/>
            <person name="Nagy L.G."/>
        </authorList>
    </citation>
    <scope>NUCLEOTIDE SEQUENCE [LARGE SCALE GENOMIC DNA]</scope>
    <source>
        <strain evidence="2 3">HHB13444</strain>
    </source>
</reference>
<evidence type="ECO:0000313" key="2">
    <source>
        <dbReference type="EMBL" id="TFK82630.1"/>
    </source>
</evidence>
<name>A0A5C3P2U8_9APHY</name>
<proteinExistence type="predicted"/>
<gene>
    <name evidence="2" type="ORF">K466DRAFT_666391</name>
</gene>
<dbReference type="Proteomes" id="UP000308197">
    <property type="component" value="Unassembled WGS sequence"/>
</dbReference>
<keyword evidence="3" id="KW-1185">Reference proteome</keyword>
<evidence type="ECO:0000256" key="1">
    <source>
        <dbReference type="SAM" id="Coils"/>
    </source>
</evidence>
<dbReference type="AlphaFoldDB" id="A0A5C3P2U8"/>
<dbReference type="InParanoid" id="A0A5C3P2U8"/>
<organism evidence="2 3">
    <name type="scientific">Polyporus arcularius HHB13444</name>
    <dbReference type="NCBI Taxonomy" id="1314778"/>
    <lineage>
        <taxon>Eukaryota</taxon>
        <taxon>Fungi</taxon>
        <taxon>Dikarya</taxon>
        <taxon>Basidiomycota</taxon>
        <taxon>Agaricomycotina</taxon>
        <taxon>Agaricomycetes</taxon>
        <taxon>Polyporales</taxon>
        <taxon>Polyporaceae</taxon>
        <taxon>Polyporus</taxon>
    </lineage>
</organism>
<keyword evidence="1" id="KW-0175">Coiled coil</keyword>
<evidence type="ECO:0000313" key="3">
    <source>
        <dbReference type="Proteomes" id="UP000308197"/>
    </source>
</evidence>
<protein>
    <submittedName>
        <fullName evidence="2">Uncharacterized protein</fullName>
    </submittedName>
</protein>